<protein>
    <submittedName>
        <fullName evidence="2">ABC transporter permease</fullName>
    </submittedName>
</protein>
<reference evidence="2" key="1">
    <citation type="journal article" date="2021" name="PeerJ">
        <title>Extensive microbial diversity within the chicken gut microbiome revealed by metagenomics and culture.</title>
        <authorList>
            <person name="Gilroy R."/>
            <person name="Ravi A."/>
            <person name="Getino M."/>
            <person name="Pursley I."/>
            <person name="Horton D.L."/>
            <person name="Alikhan N.F."/>
            <person name="Baker D."/>
            <person name="Gharbi K."/>
            <person name="Hall N."/>
            <person name="Watson M."/>
            <person name="Adriaenssens E.M."/>
            <person name="Foster-Nyarko E."/>
            <person name="Jarju S."/>
            <person name="Secka A."/>
            <person name="Antonio M."/>
            <person name="Oren A."/>
            <person name="Chaudhuri R.R."/>
            <person name="La Ragione R."/>
            <person name="Hildebrand F."/>
            <person name="Pallen M.J."/>
        </authorList>
    </citation>
    <scope>NUCLEOTIDE SEQUENCE</scope>
    <source>
        <strain evidence="2">CHK196-3914</strain>
    </source>
</reference>
<dbReference type="EMBL" id="DXAY01000037">
    <property type="protein sequence ID" value="HIZ73931.1"/>
    <property type="molecule type" value="Genomic_DNA"/>
</dbReference>
<feature type="transmembrane region" description="Helical" evidence="1">
    <location>
        <begin position="64"/>
        <end position="87"/>
    </location>
</feature>
<evidence type="ECO:0000313" key="3">
    <source>
        <dbReference type="Proteomes" id="UP000824116"/>
    </source>
</evidence>
<sequence>MSGKEKEKSGMRPTASRQHLFLAEQRKLHTRYAWLVPAGFLALLLLWTLASARNFDDMDRATGYQYFLYSMSLMNSIFMPVMLAVVASRLCDMEISGNTLKLLYTLERPGRFYDIKYLFEMKYLIVFSAGETLGLILLGKVMGFTERIRPDMFAEHFIAMTAVGAVILSIQHVLSLVSDNQILPLIVGIAGGFLGLFSMFFPAAVNRLVLWGYFGIFSVAEVDWQRTTDEATYLSYQPLPAGSFIGFLAAGVVIYLIGKWIFLRKEV</sequence>
<keyword evidence="1" id="KW-0472">Membrane</keyword>
<feature type="transmembrane region" description="Helical" evidence="1">
    <location>
        <begin position="244"/>
        <end position="263"/>
    </location>
</feature>
<dbReference type="Pfam" id="PF12730">
    <property type="entry name" value="ABC2_membrane_4"/>
    <property type="match status" value="1"/>
</dbReference>
<feature type="transmembrane region" description="Helical" evidence="1">
    <location>
        <begin position="32"/>
        <end position="52"/>
    </location>
</feature>
<proteinExistence type="predicted"/>
<dbReference type="Proteomes" id="UP000824116">
    <property type="component" value="Unassembled WGS sequence"/>
</dbReference>
<keyword evidence="1" id="KW-0812">Transmembrane</keyword>
<gene>
    <name evidence="2" type="ORF">H9723_01620</name>
</gene>
<feature type="transmembrane region" description="Helical" evidence="1">
    <location>
        <begin position="123"/>
        <end position="145"/>
    </location>
</feature>
<feature type="transmembrane region" description="Helical" evidence="1">
    <location>
        <begin position="182"/>
        <end position="201"/>
    </location>
</feature>
<feature type="transmembrane region" description="Helical" evidence="1">
    <location>
        <begin position="157"/>
        <end position="176"/>
    </location>
</feature>
<dbReference type="AlphaFoldDB" id="A0A9D2G857"/>
<name>A0A9D2G857_9FIRM</name>
<accession>A0A9D2G857</accession>
<keyword evidence="1" id="KW-1133">Transmembrane helix</keyword>
<evidence type="ECO:0000313" key="2">
    <source>
        <dbReference type="EMBL" id="HIZ73931.1"/>
    </source>
</evidence>
<organism evidence="2 3">
    <name type="scientific">Candidatus Mediterraneibacter stercoravium</name>
    <dbReference type="NCBI Taxonomy" id="2838685"/>
    <lineage>
        <taxon>Bacteria</taxon>
        <taxon>Bacillati</taxon>
        <taxon>Bacillota</taxon>
        <taxon>Clostridia</taxon>
        <taxon>Lachnospirales</taxon>
        <taxon>Lachnospiraceae</taxon>
        <taxon>Mediterraneibacter</taxon>
    </lineage>
</organism>
<reference evidence="2" key="2">
    <citation type="submission" date="2021-04" db="EMBL/GenBank/DDBJ databases">
        <authorList>
            <person name="Gilroy R."/>
        </authorList>
    </citation>
    <scope>NUCLEOTIDE SEQUENCE</scope>
    <source>
        <strain evidence="2">CHK196-3914</strain>
    </source>
</reference>
<comment type="caution">
    <text evidence="2">The sequence shown here is derived from an EMBL/GenBank/DDBJ whole genome shotgun (WGS) entry which is preliminary data.</text>
</comment>
<evidence type="ECO:0000256" key="1">
    <source>
        <dbReference type="SAM" id="Phobius"/>
    </source>
</evidence>